<sequence length="63" mass="7033">MVISLIKGALFALVVLFFLRMLSASRTAARVRQEREAREKRISTEGCEIKDASFSEIDETKGG</sequence>
<dbReference type="AlphaFoldDB" id="A0A1F7F9X0"/>
<organism evidence="1 2">
    <name type="scientific">Candidatus Raymondbacteria bacterium RIFOXYD12_FULL_49_13</name>
    <dbReference type="NCBI Taxonomy" id="1817890"/>
    <lineage>
        <taxon>Bacteria</taxon>
        <taxon>Raymondiibacteriota</taxon>
    </lineage>
</organism>
<reference evidence="1 2" key="1">
    <citation type="journal article" date="2016" name="Nat. Commun.">
        <title>Thousands of microbial genomes shed light on interconnected biogeochemical processes in an aquifer system.</title>
        <authorList>
            <person name="Anantharaman K."/>
            <person name="Brown C.T."/>
            <person name="Hug L.A."/>
            <person name="Sharon I."/>
            <person name="Castelle C.J."/>
            <person name="Probst A.J."/>
            <person name="Thomas B.C."/>
            <person name="Singh A."/>
            <person name="Wilkins M.J."/>
            <person name="Karaoz U."/>
            <person name="Brodie E.L."/>
            <person name="Williams K.H."/>
            <person name="Hubbard S.S."/>
            <person name="Banfield J.F."/>
        </authorList>
    </citation>
    <scope>NUCLEOTIDE SEQUENCE [LARGE SCALE GENOMIC DNA]</scope>
</reference>
<evidence type="ECO:0000313" key="2">
    <source>
        <dbReference type="Proteomes" id="UP000179243"/>
    </source>
</evidence>
<evidence type="ECO:0000313" key="1">
    <source>
        <dbReference type="EMBL" id="OGK03484.1"/>
    </source>
</evidence>
<protein>
    <submittedName>
        <fullName evidence="1">Uncharacterized protein</fullName>
    </submittedName>
</protein>
<proteinExistence type="predicted"/>
<comment type="caution">
    <text evidence="1">The sequence shown here is derived from an EMBL/GenBank/DDBJ whole genome shotgun (WGS) entry which is preliminary data.</text>
</comment>
<dbReference type="Proteomes" id="UP000179243">
    <property type="component" value="Unassembled WGS sequence"/>
</dbReference>
<name>A0A1F7F9X0_UNCRA</name>
<accession>A0A1F7F9X0</accession>
<gene>
    <name evidence="1" type="ORF">A2519_15730</name>
</gene>
<dbReference type="EMBL" id="MFYX01000089">
    <property type="protein sequence ID" value="OGK03484.1"/>
    <property type="molecule type" value="Genomic_DNA"/>
</dbReference>